<dbReference type="AlphaFoldDB" id="A0A318SC88"/>
<dbReference type="InterPro" id="IPR000073">
    <property type="entry name" value="AB_hydrolase_1"/>
</dbReference>
<sequence length="304" mass="33601">MNWQTLRFLAWTSILIVNMHVSAQSFPAEQFGWYDVGGYKLYLQCDGPSRAPTVVLLGGLAPSGVFGVVSYDVARFTRVCVFDTAGVGMSDPSPRVTDGRQRAEELHRVLVTAKVTGPLVLVGYEYGAQLARLYADLHPSGVRAVILVNPLPEGLWEKLHVTLANILRSGEMDAWDARRELQRLTERLAAVRDDAAALTANWNVQAGERQLRQARPLKAMPLVVITPGQDVRSYYGERARLPSGSLRLTQILGEQQRTMARLSSAGRQVVSQRAWFSIPEQDPALVVSVIRQVVGALRANVDER</sequence>
<keyword evidence="1" id="KW-0175">Coiled coil</keyword>
<evidence type="ECO:0000313" key="5">
    <source>
        <dbReference type="Proteomes" id="UP000248326"/>
    </source>
</evidence>
<dbReference type="SUPFAM" id="SSF53474">
    <property type="entry name" value="alpha/beta-Hydrolases"/>
    <property type="match status" value="1"/>
</dbReference>
<organism evidence="4 5">
    <name type="scientific">Deinococcus yavapaiensis KR-236</name>
    <dbReference type="NCBI Taxonomy" id="694435"/>
    <lineage>
        <taxon>Bacteria</taxon>
        <taxon>Thermotogati</taxon>
        <taxon>Deinococcota</taxon>
        <taxon>Deinococci</taxon>
        <taxon>Deinococcales</taxon>
        <taxon>Deinococcaceae</taxon>
        <taxon>Deinococcus</taxon>
    </lineage>
</organism>
<feature type="coiled-coil region" evidence="1">
    <location>
        <begin position="174"/>
        <end position="201"/>
    </location>
</feature>
<dbReference type="Proteomes" id="UP000248326">
    <property type="component" value="Unassembled WGS sequence"/>
</dbReference>
<evidence type="ECO:0000256" key="1">
    <source>
        <dbReference type="SAM" id="Coils"/>
    </source>
</evidence>
<name>A0A318SC88_9DEIO</name>
<proteinExistence type="predicted"/>
<accession>A0A318SC88</accession>
<feature type="domain" description="AB hydrolase-1" evidence="3">
    <location>
        <begin position="52"/>
        <end position="159"/>
    </location>
</feature>
<keyword evidence="2" id="KW-0732">Signal</keyword>
<evidence type="ECO:0000259" key="3">
    <source>
        <dbReference type="Pfam" id="PF00561"/>
    </source>
</evidence>
<feature type="chain" id="PRO_5016322351" evidence="2">
    <location>
        <begin position="24"/>
        <end position="304"/>
    </location>
</feature>
<feature type="signal peptide" evidence="2">
    <location>
        <begin position="1"/>
        <end position="23"/>
    </location>
</feature>
<dbReference type="OrthoDB" id="59888at2"/>
<dbReference type="Pfam" id="PF00561">
    <property type="entry name" value="Abhydrolase_1"/>
    <property type="match status" value="1"/>
</dbReference>
<reference evidence="4 5" key="1">
    <citation type="submission" date="2018-06" db="EMBL/GenBank/DDBJ databases">
        <title>Genomic Encyclopedia of Type Strains, Phase IV (KMG-IV): sequencing the most valuable type-strain genomes for metagenomic binning, comparative biology and taxonomic classification.</title>
        <authorList>
            <person name="Goeker M."/>
        </authorList>
    </citation>
    <scope>NUCLEOTIDE SEQUENCE [LARGE SCALE GENOMIC DNA]</scope>
    <source>
        <strain evidence="4 5">DSM 18048</strain>
    </source>
</reference>
<evidence type="ECO:0000313" key="4">
    <source>
        <dbReference type="EMBL" id="PYE53930.1"/>
    </source>
</evidence>
<comment type="caution">
    <text evidence="4">The sequence shown here is derived from an EMBL/GenBank/DDBJ whole genome shotgun (WGS) entry which is preliminary data.</text>
</comment>
<dbReference type="Gene3D" id="3.40.50.1820">
    <property type="entry name" value="alpha/beta hydrolase"/>
    <property type="match status" value="1"/>
</dbReference>
<keyword evidence="5" id="KW-1185">Reference proteome</keyword>
<evidence type="ECO:0000256" key="2">
    <source>
        <dbReference type="SAM" id="SignalP"/>
    </source>
</evidence>
<dbReference type="EMBL" id="QJSX01000007">
    <property type="protein sequence ID" value="PYE53930.1"/>
    <property type="molecule type" value="Genomic_DNA"/>
</dbReference>
<gene>
    <name evidence="4" type="ORF">DES52_107188</name>
</gene>
<dbReference type="InterPro" id="IPR029058">
    <property type="entry name" value="AB_hydrolase_fold"/>
</dbReference>
<dbReference type="RefSeq" id="WP_110886828.1">
    <property type="nucleotide sequence ID" value="NZ_QJSX01000007.1"/>
</dbReference>
<protein>
    <submittedName>
        <fullName evidence="4">Pimeloyl-ACP methyl ester carboxylesterase</fullName>
    </submittedName>
</protein>